<dbReference type="PROSITE" id="PS00622">
    <property type="entry name" value="HTH_LUXR_1"/>
    <property type="match status" value="1"/>
</dbReference>
<evidence type="ECO:0000256" key="1">
    <source>
        <dbReference type="ARBA" id="ARBA00023015"/>
    </source>
</evidence>
<evidence type="ECO:0000313" key="6">
    <source>
        <dbReference type="EMBL" id="MEU8133454.1"/>
    </source>
</evidence>
<dbReference type="CDD" id="cd06170">
    <property type="entry name" value="LuxR_C_like"/>
    <property type="match status" value="1"/>
</dbReference>
<dbReference type="PANTHER" id="PTHR44688:SF16">
    <property type="entry name" value="DNA-BINDING TRANSCRIPTIONAL ACTIVATOR DEVR_DOSR"/>
    <property type="match status" value="1"/>
</dbReference>
<gene>
    <name evidence="6" type="ORF">AB0C36_08095</name>
</gene>
<dbReference type="InterPro" id="IPR000792">
    <property type="entry name" value="Tscrpt_reg_LuxR_C"/>
</dbReference>
<dbReference type="Gene3D" id="1.10.10.10">
    <property type="entry name" value="Winged helix-like DNA-binding domain superfamily/Winged helix DNA-binding domain"/>
    <property type="match status" value="1"/>
</dbReference>
<evidence type="ECO:0000256" key="2">
    <source>
        <dbReference type="ARBA" id="ARBA00023125"/>
    </source>
</evidence>
<comment type="caution">
    <text evidence="6">The sequence shown here is derived from an EMBL/GenBank/DDBJ whole genome shotgun (WGS) entry which is preliminary data.</text>
</comment>
<reference evidence="6 7" key="1">
    <citation type="submission" date="2024-06" db="EMBL/GenBank/DDBJ databases">
        <title>The Natural Products Discovery Center: Release of the First 8490 Sequenced Strains for Exploring Actinobacteria Biosynthetic Diversity.</title>
        <authorList>
            <person name="Kalkreuter E."/>
            <person name="Kautsar S.A."/>
            <person name="Yang D."/>
            <person name="Bader C.D."/>
            <person name="Teijaro C.N."/>
            <person name="Fluegel L."/>
            <person name="Davis C.M."/>
            <person name="Simpson J.R."/>
            <person name="Lauterbach L."/>
            <person name="Steele A.D."/>
            <person name="Gui C."/>
            <person name="Meng S."/>
            <person name="Li G."/>
            <person name="Viehrig K."/>
            <person name="Ye F."/>
            <person name="Su P."/>
            <person name="Kiefer A.F."/>
            <person name="Nichols A."/>
            <person name="Cepeda A.J."/>
            <person name="Yan W."/>
            <person name="Fan B."/>
            <person name="Jiang Y."/>
            <person name="Adhikari A."/>
            <person name="Zheng C.-J."/>
            <person name="Schuster L."/>
            <person name="Cowan T.M."/>
            <person name="Smanski M.J."/>
            <person name="Chevrette M.G."/>
            <person name="De Carvalho L.P.S."/>
            <person name="Shen B."/>
        </authorList>
    </citation>
    <scope>NUCLEOTIDE SEQUENCE [LARGE SCALE GENOMIC DNA]</scope>
    <source>
        <strain evidence="6 7">NPDC048946</strain>
    </source>
</reference>
<keyword evidence="7" id="KW-1185">Reference proteome</keyword>
<dbReference type="InterPro" id="IPR016032">
    <property type="entry name" value="Sig_transdc_resp-reg_C-effctor"/>
</dbReference>
<protein>
    <submittedName>
        <fullName evidence="6">LuxR C-terminal-related transcriptional regulator</fullName>
    </submittedName>
</protein>
<evidence type="ECO:0000256" key="4">
    <source>
        <dbReference type="SAM" id="MobiDB-lite"/>
    </source>
</evidence>
<evidence type="ECO:0000313" key="7">
    <source>
        <dbReference type="Proteomes" id="UP001551482"/>
    </source>
</evidence>
<evidence type="ECO:0000256" key="3">
    <source>
        <dbReference type="ARBA" id="ARBA00023163"/>
    </source>
</evidence>
<dbReference type="RefSeq" id="WP_358350964.1">
    <property type="nucleotide sequence ID" value="NZ_JBEZFP010000014.1"/>
</dbReference>
<organism evidence="6 7">
    <name type="scientific">Streptodolium elevatio</name>
    <dbReference type="NCBI Taxonomy" id="3157996"/>
    <lineage>
        <taxon>Bacteria</taxon>
        <taxon>Bacillati</taxon>
        <taxon>Actinomycetota</taxon>
        <taxon>Actinomycetes</taxon>
        <taxon>Kitasatosporales</taxon>
        <taxon>Streptomycetaceae</taxon>
        <taxon>Streptodolium</taxon>
    </lineage>
</organism>
<feature type="region of interest" description="Disordered" evidence="4">
    <location>
        <begin position="320"/>
        <end position="352"/>
    </location>
</feature>
<dbReference type="PRINTS" id="PR00038">
    <property type="entry name" value="HTHLUXR"/>
</dbReference>
<dbReference type="SUPFAM" id="SSF46894">
    <property type="entry name" value="C-terminal effector domain of the bipartite response regulators"/>
    <property type="match status" value="1"/>
</dbReference>
<dbReference type="PANTHER" id="PTHR44688">
    <property type="entry name" value="DNA-BINDING TRANSCRIPTIONAL ACTIVATOR DEVR_DOSR"/>
    <property type="match status" value="1"/>
</dbReference>
<dbReference type="SMART" id="SM00421">
    <property type="entry name" value="HTH_LUXR"/>
    <property type="match status" value="1"/>
</dbReference>
<proteinExistence type="predicted"/>
<dbReference type="InterPro" id="IPR036388">
    <property type="entry name" value="WH-like_DNA-bd_sf"/>
</dbReference>
<dbReference type="EMBL" id="JBEZFP010000014">
    <property type="protein sequence ID" value="MEU8133454.1"/>
    <property type="molecule type" value="Genomic_DNA"/>
</dbReference>
<dbReference type="Proteomes" id="UP001551482">
    <property type="component" value="Unassembled WGS sequence"/>
</dbReference>
<keyword evidence="2" id="KW-0238">DNA-binding</keyword>
<keyword evidence="1" id="KW-0805">Transcription regulation</keyword>
<accession>A0ABV3DCJ0</accession>
<evidence type="ECO:0000259" key="5">
    <source>
        <dbReference type="PROSITE" id="PS50043"/>
    </source>
</evidence>
<dbReference type="Pfam" id="PF00196">
    <property type="entry name" value="GerE"/>
    <property type="match status" value="1"/>
</dbReference>
<dbReference type="PROSITE" id="PS50043">
    <property type="entry name" value="HTH_LUXR_2"/>
    <property type="match status" value="1"/>
</dbReference>
<sequence length="352" mass="37612">MERRTVAAAVGVGLALNRPGGADWRQAFDALALALPELSAVQVTGWDPVASRYAVVAEQGYPSGVSADLTGMPGTVWGRLLRNSDLPLLMDDEGLGFRGSPHYRDWLAPAGYDDGLGACLRDEAGRPAGFIQMSAGRPAAFGEAARAFVAEVAAFLVPHVDPCLSPQVDAAYGPDWTGNRVTPDGRVLPLRARPEGPTAQDAGLRSLAVRFAALREPRLEFLWPVGRRWLQAVLLAAGRSSYAGAVLLTRAYPNESGLTMREVDVLTAIAAGHANPVIADRLTIGRRTVETYVERLLGKLDCRSRSELAAVAARNGLVRPRPGSGDLGDRASFTRTASRRGTPRWPDARTCP</sequence>
<name>A0ABV3DCJ0_9ACTN</name>
<feature type="domain" description="HTH luxR-type" evidence="5">
    <location>
        <begin position="250"/>
        <end position="316"/>
    </location>
</feature>
<keyword evidence="3" id="KW-0804">Transcription</keyword>